<dbReference type="Proteomes" id="UP001345963">
    <property type="component" value="Unassembled WGS sequence"/>
</dbReference>
<accession>A0ABU7BTK7</accession>
<name>A0ABU7BTK7_9TELE</name>
<dbReference type="EMBL" id="JAHUTI010068908">
    <property type="protein sequence ID" value="MED6253669.1"/>
    <property type="molecule type" value="Genomic_DNA"/>
</dbReference>
<reference evidence="1 2" key="1">
    <citation type="submission" date="2021-07" db="EMBL/GenBank/DDBJ databases">
        <authorList>
            <person name="Palmer J.M."/>
        </authorList>
    </citation>
    <scope>NUCLEOTIDE SEQUENCE [LARGE SCALE GENOMIC DNA]</scope>
    <source>
        <strain evidence="1 2">AT_MEX2019</strain>
        <tissue evidence="1">Muscle</tissue>
    </source>
</reference>
<sequence length="103" mass="11874">MSKRGEVSAISNVHEKDLHIHSSDQLLQRNGEKFFKIDLICSFLEKQSVPVEKLTHRQQKVRSWVIKGFSSAAVKKFVAHMRIKGKTRLHTTTESNVLFFPLI</sequence>
<keyword evidence="2" id="KW-1185">Reference proteome</keyword>
<evidence type="ECO:0000313" key="1">
    <source>
        <dbReference type="EMBL" id="MED6253669.1"/>
    </source>
</evidence>
<gene>
    <name evidence="1" type="ORF">ATANTOWER_027163</name>
</gene>
<organism evidence="1 2">
    <name type="scientific">Ataeniobius toweri</name>
    <dbReference type="NCBI Taxonomy" id="208326"/>
    <lineage>
        <taxon>Eukaryota</taxon>
        <taxon>Metazoa</taxon>
        <taxon>Chordata</taxon>
        <taxon>Craniata</taxon>
        <taxon>Vertebrata</taxon>
        <taxon>Euteleostomi</taxon>
        <taxon>Actinopterygii</taxon>
        <taxon>Neopterygii</taxon>
        <taxon>Teleostei</taxon>
        <taxon>Neoteleostei</taxon>
        <taxon>Acanthomorphata</taxon>
        <taxon>Ovalentaria</taxon>
        <taxon>Atherinomorphae</taxon>
        <taxon>Cyprinodontiformes</taxon>
        <taxon>Goodeidae</taxon>
        <taxon>Ataeniobius</taxon>
    </lineage>
</organism>
<protein>
    <recommendedName>
        <fullName evidence="3">LAGLIDADG homing endonuclease</fullName>
    </recommendedName>
</protein>
<evidence type="ECO:0008006" key="3">
    <source>
        <dbReference type="Google" id="ProtNLM"/>
    </source>
</evidence>
<proteinExistence type="predicted"/>
<comment type="caution">
    <text evidence="1">The sequence shown here is derived from an EMBL/GenBank/DDBJ whole genome shotgun (WGS) entry which is preliminary data.</text>
</comment>
<evidence type="ECO:0000313" key="2">
    <source>
        <dbReference type="Proteomes" id="UP001345963"/>
    </source>
</evidence>